<reference evidence="1" key="1">
    <citation type="journal article" date="2023" name="Plant J.">
        <title>Genome sequences and population genomics provide insights into the demographic history, inbreeding, and mutation load of two 'living fossil' tree species of Dipteronia.</title>
        <authorList>
            <person name="Feng Y."/>
            <person name="Comes H.P."/>
            <person name="Chen J."/>
            <person name="Zhu S."/>
            <person name="Lu R."/>
            <person name="Zhang X."/>
            <person name="Li P."/>
            <person name="Qiu J."/>
            <person name="Olsen K.M."/>
            <person name="Qiu Y."/>
        </authorList>
    </citation>
    <scope>NUCLEOTIDE SEQUENCE</scope>
    <source>
        <strain evidence="1">NBL</strain>
    </source>
</reference>
<sequence length="153" mass="16827">MFSSASSEDCATIRAILEDYARALGQVINFNKSSLCVSKSVSKFKGRRLAMIVVLEIGGKPTLSSGYSAEEPLLPGYFIHGSRGLSVKINDVKYFLWGCEILDFGFRWHIGHGLKVSIYDDRWIPRTSSFRVISPRALGEHDIVSALLSPSGG</sequence>
<dbReference type="Proteomes" id="UP001281410">
    <property type="component" value="Unassembled WGS sequence"/>
</dbReference>
<accession>A0AAE0EB29</accession>
<dbReference type="EMBL" id="JANJYJ010000003">
    <property type="protein sequence ID" value="KAK3221287.1"/>
    <property type="molecule type" value="Genomic_DNA"/>
</dbReference>
<organism evidence="1 2">
    <name type="scientific">Dipteronia sinensis</name>
    <dbReference type="NCBI Taxonomy" id="43782"/>
    <lineage>
        <taxon>Eukaryota</taxon>
        <taxon>Viridiplantae</taxon>
        <taxon>Streptophyta</taxon>
        <taxon>Embryophyta</taxon>
        <taxon>Tracheophyta</taxon>
        <taxon>Spermatophyta</taxon>
        <taxon>Magnoliopsida</taxon>
        <taxon>eudicotyledons</taxon>
        <taxon>Gunneridae</taxon>
        <taxon>Pentapetalae</taxon>
        <taxon>rosids</taxon>
        <taxon>malvids</taxon>
        <taxon>Sapindales</taxon>
        <taxon>Sapindaceae</taxon>
        <taxon>Hippocastanoideae</taxon>
        <taxon>Acereae</taxon>
        <taxon>Dipteronia</taxon>
    </lineage>
</organism>
<dbReference type="AlphaFoldDB" id="A0AAE0EB29"/>
<gene>
    <name evidence="1" type="ORF">Dsin_008312</name>
</gene>
<protein>
    <recommendedName>
        <fullName evidence="3">Reverse transcriptase</fullName>
    </recommendedName>
</protein>
<name>A0AAE0EB29_9ROSI</name>
<evidence type="ECO:0000313" key="2">
    <source>
        <dbReference type="Proteomes" id="UP001281410"/>
    </source>
</evidence>
<evidence type="ECO:0000313" key="1">
    <source>
        <dbReference type="EMBL" id="KAK3221287.1"/>
    </source>
</evidence>
<keyword evidence="2" id="KW-1185">Reference proteome</keyword>
<proteinExistence type="predicted"/>
<comment type="caution">
    <text evidence="1">The sequence shown here is derived from an EMBL/GenBank/DDBJ whole genome shotgun (WGS) entry which is preliminary data.</text>
</comment>
<evidence type="ECO:0008006" key="3">
    <source>
        <dbReference type="Google" id="ProtNLM"/>
    </source>
</evidence>